<evidence type="ECO:0000313" key="20">
    <source>
        <dbReference type="EMBL" id="SMC55940.1"/>
    </source>
</evidence>
<feature type="binding site" evidence="18">
    <location>
        <position position="74"/>
    </location>
    <ligand>
        <name>Zn(2+)</name>
        <dbReference type="ChEBI" id="CHEBI:29105"/>
        <note>catalytic</note>
    </ligand>
</feature>
<evidence type="ECO:0000259" key="19">
    <source>
        <dbReference type="PROSITE" id="PS51747"/>
    </source>
</evidence>
<comment type="similarity">
    <text evidence="5 15">In the C-terminal section; belongs to the HTP reductase family.</text>
</comment>
<dbReference type="UniPathway" id="UPA00275">
    <property type="reaction ID" value="UER00401"/>
</dbReference>
<evidence type="ECO:0000256" key="5">
    <source>
        <dbReference type="ARBA" id="ARBA00007417"/>
    </source>
</evidence>
<evidence type="ECO:0000256" key="18">
    <source>
        <dbReference type="PIRSR" id="PIRSR006769-3"/>
    </source>
</evidence>
<evidence type="ECO:0000256" key="1">
    <source>
        <dbReference type="ARBA" id="ARBA00002151"/>
    </source>
</evidence>
<keyword evidence="11 15" id="KW-0560">Oxidoreductase</keyword>
<evidence type="ECO:0000256" key="13">
    <source>
        <dbReference type="ARBA" id="ARBA00049861"/>
    </source>
</evidence>
<dbReference type="InterPro" id="IPR050765">
    <property type="entry name" value="Riboflavin_Biosynth_HTPR"/>
</dbReference>
<dbReference type="EC" id="1.1.1.193" evidence="15"/>
<comment type="cofactor">
    <cofactor evidence="15 18">
        <name>Zn(2+)</name>
        <dbReference type="ChEBI" id="CHEBI:29105"/>
    </cofactor>
    <text evidence="15 18">Binds 1 zinc ion.</text>
</comment>
<feature type="binding site" evidence="17">
    <location>
        <position position="195"/>
    </location>
    <ligand>
        <name>NADP(+)</name>
        <dbReference type="ChEBI" id="CHEBI:58349"/>
    </ligand>
</feature>
<comment type="similarity">
    <text evidence="4 15">In the N-terminal section; belongs to the cytidine and deoxycytidylate deaminase family.</text>
</comment>
<comment type="function">
    <text evidence="1 15">Converts 2,5-diamino-6-(ribosylamino)-4(3h)-pyrimidinone 5'-phosphate into 5-amino-6-(ribosylamino)-2,4(1h,3h)-pyrimidinedione 5'-phosphate.</text>
</comment>
<keyword evidence="6 15" id="KW-0686">Riboflavin biosynthesis</keyword>
<dbReference type="PROSITE" id="PS51747">
    <property type="entry name" value="CYT_DCMP_DEAMINASES_2"/>
    <property type="match status" value="1"/>
</dbReference>
<proteinExistence type="inferred from homology"/>
<dbReference type="RefSeq" id="WP_084574998.1">
    <property type="nucleotide sequence ID" value="NZ_CP155572.1"/>
</dbReference>
<dbReference type="FunFam" id="3.40.140.10:FF:000025">
    <property type="entry name" value="Riboflavin biosynthesis protein RibD"/>
    <property type="match status" value="1"/>
</dbReference>
<evidence type="ECO:0000256" key="7">
    <source>
        <dbReference type="ARBA" id="ARBA00022723"/>
    </source>
</evidence>
<feature type="binding site" evidence="17">
    <location>
        <position position="169"/>
    </location>
    <ligand>
        <name>NADP(+)</name>
        <dbReference type="ChEBI" id="CHEBI:58349"/>
    </ligand>
</feature>
<dbReference type="Pfam" id="PF01872">
    <property type="entry name" value="RibD_C"/>
    <property type="match status" value="1"/>
</dbReference>
<dbReference type="SUPFAM" id="SSF53597">
    <property type="entry name" value="Dihydrofolate reductase-like"/>
    <property type="match status" value="1"/>
</dbReference>
<keyword evidence="8 15" id="KW-0378">Hydrolase</keyword>
<dbReference type="GO" id="GO:0050661">
    <property type="term" value="F:NADP binding"/>
    <property type="evidence" value="ECO:0007669"/>
    <property type="project" value="InterPro"/>
</dbReference>
<evidence type="ECO:0000256" key="17">
    <source>
        <dbReference type="PIRSR" id="PIRSR006769-2"/>
    </source>
</evidence>
<feature type="binding site" evidence="17">
    <location>
        <position position="206"/>
    </location>
    <ligand>
        <name>substrate</name>
    </ligand>
</feature>
<sequence>MDEYYMRQALTIAQYASGRTSPNPLVGAVIVKDGRIVGQGWHRKAGTPHAEIHALAQAGDLAKDATVYVTLEPCSHYGRTGPCADALIQARIKKVVSAMTDPNPEVAGNGLAKLRAAGIEVVEGILASEAAKLNEVFIKWIVTGMPFGVLKTAMSLDGKIAAYTGHSKWITSSAAREHVHKLRDTYDGILVGIGTVLADDPELTTRLPESGQNPIRIIVDSMARTPLTAKVVTDNQAPTIIAVSSSAPTERVAALRNRGVEVLVLEQTPIGVNLRHLFKLLGERRITSVFIEGGTAINASVLEANLIDKVHCFIAPKILGGKTAPSPVGGTGIPVVDQAILLEETTAELIGTDILITGYITGREGQDVHRTCGRTRES</sequence>
<dbReference type="STRING" id="112901.SAMN04488500_10558"/>
<keyword evidence="7 15" id="KW-0479">Metal-binding</keyword>
<comment type="catalytic activity">
    <reaction evidence="14 15">
        <text>2,5-diamino-6-hydroxy-4-(5-phosphoribosylamino)-pyrimidine + H2O + H(+) = 5-amino-6-(5-phospho-D-ribosylamino)uracil + NH4(+)</text>
        <dbReference type="Rhea" id="RHEA:21868"/>
        <dbReference type="ChEBI" id="CHEBI:15377"/>
        <dbReference type="ChEBI" id="CHEBI:15378"/>
        <dbReference type="ChEBI" id="CHEBI:28938"/>
        <dbReference type="ChEBI" id="CHEBI:58453"/>
        <dbReference type="ChEBI" id="CHEBI:58614"/>
        <dbReference type="EC" id="3.5.4.26"/>
    </reaction>
</comment>
<evidence type="ECO:0000256" key="16">
    <source>
        <dbReference type="PIRSR" id="PIRSR006769-1"/>
    </source>
</evidence>
<evidence type="ECO:0000256" key="8">
    <source>
        <dbReference type="ARBA" id="ARBA00022801"/>
    </source>
</evidence>
<dbReference type="GO" id="GO:0008835">
    <property type="term" value="F:diaminohydroxyphosphoribosylaminopyrimidine deaminase activity"/>
    <property type="evidence" value="ECO:0007669"/>
    <property type="project" value="UniProtKB-EC"/>
</dbReference>
<dbReference type="GO" id="GO:0009231">
    <property type="term" value="P:riboflavin biosynthetic process"/>
    <property type="evidence" value="ECO:0007669"/>
    <property type="project" value="UniProtKB-UniPathway"/>
</dbReference>
<keyword evidence="12" id="KW-0511">Multifunctional enzyme</keyword>
<dbReference type="Pfam" id="PF00383">
    <property type="entry name" value="dCMP_cyt_deam_1"/>
    <property type="match status" value="1"/>
</dbReference>
<dbReference type="EC" id="3.5.4.26" evidence="15"/>
<dbReference type="PANTHER" id="PTHR38011">
    <property type="entry name" value="DIHYDROFOLATE REDUCTASE FAMILY PROTEIN (AFU_ORTHOLOGUE AFUA_8G06820)"/>
    <property type="match status" value="1"/>
</dbReference>
<evidence type="ECO:0000313" key="21">
    <source>
        <dbReference type="Proteomes" id="UP000192738"/>
    </source>
</evidence>
<dbReference type="EMBL" id="FWXI01000005">
    <property type="protein sequence ID" value="SMC55940.1"/>
    <property type="molecule type" value="Genomic_DNA"/>
</dbReference>
<keyword evidence="21" id="KW-1185">Reference proteome</keyword>
<dbReference type="GO" id="GO:0008270">
    <property type="term" value="F:zinc ion binding"/>
    <property type="evidence" value="ECO:0007669"/>
    <property type="project" value="InterPro"/>
</dbReference>
<feature type="binding site" evidence="17">
    <location>
        <position position="167"/>
    </location>
    <ligand>
        <name>substrate</name>
    </ligand>
</feature>
<evidence type="ECO:0000256" key="4">
    <source>
        <dbReference type="ARBA" id="ARBA00005259"/>
    </source>
</evidence>
<reference evidence="20 21" key="1">
    <citation type="submission" date="2017-04" db="EMBL/GenBank/DDBJ databases">
        <authorList>
            <person name="Afonso C.L."/>
            <person name="Miller P.J."/>
            <person name="Scott M.A."/>
            <person name="Spackman E."/>
            <person name="Goraichik I."/>
            <person name="Dimitrov K.M."/>
            <person name="Suarez D.L."/>
            <person name="Swayne D.E."/>
        </authorList>
    </citation>
    <scope>NUCLEOTIDE SEQUENCE [LARGE SCALE GENOMIC DNA]</scope>
    <source>
        <strain evidence="20 21">DSM 5090</strain>
    </source>
</reference>
<feature type="binding site" evidence="17">
    <location>
        <position position="221"/>
    </location>
    <ligand>
        <name>NADP(+)</name>
        <dbReference type="ChEBI" id="CHEBI:58349"/>
    </ligand>
</feature>
<dbReference type="Proteomes" id="UP000192738">
    <property type="component" value="Unassembled WGS sequence"/>
</dbReference>
<evidence type="ECO:0000256" key="11">
    <source>
        <dbReference type="ARBA" id="ARBA00023002"/>
    </source>
</evidence>
<evidence type="ECO:0000256" key="10">
    <source>
        <dbReference type="ARBA" id="ARBA00022857"/>
    </source>
</evidence>
<dbReference type="PROSITE" id="PS00903">
    <property type="entry name" value="CYT_DCMP_DEAMINASES_1"/>
    <property type="match status" value="1"/>
</dbReference>
<feature type="binding site" evidence="17">
    <location>
        <position position="153"/>
    </location>
    <ligand>
        <name>NADP(+)</name>
        <dbReference type="ChEBI" id="CHEBI:58349"/>
    </ligand>
</feature>
<dbReference type="Gene3D" id="3.40.140.10">
    <property type="entry name" value="Cytidine Deaminase, domain 2"/>
    <property type="match status" value="1"/>
</dbReference>
<evidence type="ECO:0000256" key="6">
    <source>
        <dbReference type="ARBA" id="ARBA00022619"/>
    </source>
</evidence>
<dbReference type="NCBIfam" id="TIGR00227">
    <property type="entry name" value="ribD_Cterm"/>
    <property type="match status" value="1"/>
</dbReference>
<dbReference type="GO" id="GO:0008703">
    <property type="term" value="F:5-amino-6-(5-phosphoribosylamino)uracil reductase activity"/>
    <property type="evidence" value="ECO:0007669"/>
    <property type="project" value="UniProtKB-EC"/>
</dbReference>
<dbReference type="AlphaFoldDB" id="A0A1W2A5L3"/>
<dbReference type="InterPro" id="IPR016193">
    <property type="entry name" value="Cytidine_deaminase-like"/>
</dbReference>
<dbReference type="Gene3D" id="3.40.430.10">
    <property type="entry name" value="Dihydrofolate Reductase, subunit A"/>
    <property type="match status" value="1"/>
</dbReference>
<dbReference type="InterPro" id="IPR016192">
    <property type="entry name" value="APOBEC/CMP_deaminase_Zn-bd"/>
</dbReference>
<dbReference type="PANTHER" id="PTHR38011:SF7">
    <property type="entry name" value="2,5-DIAMINO-6-RIBOSYLAMINO-4(3H)-PYRIMIDINONE 5'-PHOSPHATE REDUCTASE"/>
    <property type="match status" value="1"/>
</dbReference>
<dbReference type="InterPro" id="IPR002734">
    <property type="entry name" value="RibDG_C"/>
</dbReference>
<keyword evidence="10 15" id="KW-0521">NADP</keyword>
<evidence type="ECO:0000256" key="14">
    <source>
        <dbReference type="ARBA" id="ARBA00049886"/>
    </source>
</evidence>
<feature type="binding site" evidence="17">
    <location>
        <position position="183"/>
    </location>
    <ligand>
        <name>substrate</name>
    </ligand>
</feature>
<comment type="pathway">
    <text evidence="2 15">Cofactor biosynthesis; riboflavin biosynthesis; 5-amino-6-(D-ribitylamino)uracil from GTP: step 2/4.</text>
</comment>
<organism evidence="20 21">
    <name type="scientific">Sporomusa malonica</name>
    <dbReference type="NCBI Taxonomy" id="112901"/>
    <lineage>
        <taxon>Bacteria</taxon>
        <taxon>Bacillati</taxon>
        <taxon>Bacillota</taxon>
        <taxon>Negativicutes</taxon>
        <taxon>Selenomonadales</taxon>
        <taxon>Sporomusaceae</taxon>
        <taxon>Sporomusa</taxon>
    </lineage>
</organism>
<feature type="binding site" evidence="17">
    <location>
        <position position="292"/>
    </location>
    <ligand>
        <name>substrate</name>
    </ligand>
</feature>
<evidence type="ECO:0000256" key="15">
    <source>
        <dbReference type="PIRNR" id="PIRNR006769"/>
    </source>
</evidence>
<dbReference type="PIRSF" id="PIRSF006769">
    <property type="entry name" value="RibD"/>
    <property type="match status" value="1"/>
</dbReference>
<feature type="binding site" evidence="17">
    <location>
        <position position="199"/>
    </location>
    <ligand>
        <name>NADP(+)</name>
        <dbReference type="ChEBI" id="CHEBI:58349"/>
    </ligand>
</feature>
<dbReference type="NCBIfam" id="TIGR00326">
    <property type="entry name" value="eubact_ribD"/>
    <property type="match status" value="1"/>
</dbReference>
<protein>
    <recommendedName>
        <fullName evidence="15">Riboflavin biosynthesis protein RibD</fullName>
    </recommendedName>
    <domain>
        <recommendedName>
            <fullName evidence="15">Diaminohydroxyphosphoribosylaminopyrimidine deaminase</fullName>
            <shortName evidence="15">DRAP deaminase</shortName>
            <ecNumber evidence="15">3.5.4.26</ecNumber>
        </recommendedName>
        <alternativeName>
            <fullName evidence="15">Riboflavin-specific deaminase</fullName>
        </alternativeName>
    </domain>
    <domain>
        <recommendedName>
            <fullName evidence="15">5-amino-6-(5-phosphoribosylamino)uracil reductase</fullName>
            <ecNumber evidence="15">1.1.1.193</ecNumber>
        </recommendedName>
        <alternativeName>
            <fullName evidence="15">HTP reductase</fullName>
        </alternativeName>
    </domain>
</protein>
<dbReference type="CDD" id="cd01284">
    <property type="entry name" value="Riboflavin_deaminase-reductase"/>
    <property type="match status" value="1"/>
</dbReference>
<dbReference type="OrthoDB" id="9800865at2"/>
<dbReference type="InterPro" id="IPR002125">
    <property type="entry name" value="CMP_dCMP_dom"/>
</dbReference>
<feature type="binding site" evidence="18">
    <location>
        <position position="83"/>
    </location>
    <ligand>
        <name>Zn(2+)</name>
        <dbReference type="ChEBI" id="CHEBI:29105"/>
        <note>catalytic</note>
    </ligand>
</feature>
<evidence type="ECO:0000256" key="3">
    <source>
        <dbReference type="ARBA" id="ARBA00004910"/>
    </source>
</evidence>
<feature type="binding site" evidence="17">
    <location>
        <position position="203"/>
    </location>
    <ligand>
        <name>substrate</name>
    </ligand>
</feature>
<dbReference type="InterPro" id="IPR004794">
    <property type="entry name" value="Eubact_RibD"/>
</dbReference>
<feature type="binding site" evidence="18">
    <location>
        <position position="49"/>
    </location>
    <ligand>
        <name>Zn(2+)</name>
        <dbReference type="ChEBI" id="CHEBI:29105"/>
        <note>catalytic</note>
    </ligand>
</feature>
<feature type="active site" description="Proton donor" evidence="16">
    <location>
        <position position="51"/>
    </location>
</feature>
<feature type="domain" description="CMP/dCMP-type deaminase" evidence="19">
    <location>
        <begin position="1"/>
        <end position="122"/>
    </location>
</feature>
<keyword evidence="9 15" id="KW-0862">Zinc</keyword>
<evidence type="ECO:0000256" key="9">
    <source>
        <dbReference type="ARBA" id="ARBA00022833"/>
    </source>
</evidence>
<comment type="pathway">
    <text evidence="3 15">Cofactor biosynthesis; riboflavin biosynthesis; 5-amino-6-(D-ribitylamino)uracil from GTP: step 3/4.</text>
</comment>
<dbReference type="SUPFAM" id="SSF53927">
    <property type="entry name" value="Cytidine deaminase-like"/>
    <property type="match status" value="1"/>
</dbReference>
<feature type="binding site" evidence="17">
    <location>
        <begin position="294"/>
        <end position="300"/>
    </location>
    <ligand>
        <name>NADP(+)</name>
        <dbReference type="ChEBI" id="CHEBI:58349"/>
    </ligand>
</feature>
<dbReference type="InterPro" id="IPR011549">
    <property type="entry name" value="RibD_C"/>
</dbReference>
<comment type="catalytic activity">
    <reaction evidence="13 15">
        <text>5-amino-6-(5-phospho-D-ribitylamino)uracil + NADP(+) = 5-amino-6-(5-phospho-D-ribosylamino)uracil + NADPH + H(+)</text>
        <dbReference type="Rhea" id="RHEA:17845"/>
        <dbReference type="ChEBI" id="CHEBI:15378"/>
        <dbReference type="ChEBI" id="CHEBI:57783"/>
        <dbReference type="ChEBI" id="CHEBI:58349"/>
        <dbReference type="ChEBI" id="CHEBI:58421"/>
        <dbReference type="ChEBI" id="CHEBI:58453"/>
        <dbReference type="EC" id="1.1.1.193"/>
    </reaction>
</comment>
<evidence type="ECO:0000256" key="2">
    <source>
        <dbReference type="ARBA" id="ARBA00004882"/>
    </source>
</evidence>
<name>A0A1W2A5L3_9FIRM</name>
<evidence type="ECO:0000256" key="12">
    <source>
        <dbReference type="ARBA" id="ARBA00023268"/>
    </source>
</evidence>
<dbReference type="InterPro" id="IPR024072">
    <property type="entry name" value="DHFR-like_dom_sf"/>
</dbReference>
<accession>A0A1W2A5L3</accession>
<gene>
    <name evidence="20" type="ORF">SAMN04488500_10558</name>
</gene>